<proteinExistence type="inferred from homology"/>
<reference evidence="7 8" key="1">
    <citation type="journal article" date="2018" name="Nat. Biotechnol.">
        <title>A standardized bacterial taxonomy based on genome phylogeny substantially revises the tree of life.</title>
        <authorList>
            <person name="Parks D.H."/>
            <person name="Chuvochina M."/>
            <person name="Waite D.W."/>
            <person name="Rinke C."/>
            <person name="Skarshewski A."/>
            <person name="Chaumeil P.A."/>
            <person name="Hugenholtz P."/>
        </authorList>
    </citation>
    <scope>NUCLEOTIDE SEQUENCE [LARGE SCALE GENOMIC DNA]</scope>
    <source>
        <strain evidence="7">UBA11482</strain>
    </source>
</reference>
<dbReference type="InterPro" id="IPR000917">
    <property type="entry name" value="Sulfatase_N"/>
</dbReference>
<evidence type="ECO:0000256" key="4">
    <source>
        <dbReference type="ARBA" id="ARBA00022837"/>
    </source>
</evidence>
<evidence type="ECO:0000313" key="7">
    <source>
        <dbReference type="EMBL" id="HBJ08234.1"/>
    </source>
</evidence>
<comment type="similarity">
    <text evidence="1">Belongs to the sulfatase family.</text>
</comment>
<dbReference type="InterPro" id="IPR017850">
    <property type="entry name" value="Alkaline_phosphatase_core_sf"/>
</dbReference>
<dbReference type="PANTHER" id="PTHR42693">
    <property type="entry name" value="ARYLSULFATASE FAMILY MEMBER"/>
    <property type="match status" value="1"/>
</dbReference>
<protein>
    <submittedName>
        <fullName evidence="7">Sulfatase</fullName>
    </submittedName>
</protein>
<keyword evidence="4" id="KW-0106">Calcium</keyword>
<evidence type="ECO:0000259" key="6">
    <source>
        <dbReference type="Pfam" id="PF00884"/>
    </source>
</evidence>
<dbReference type="SUPFAM" id="SSF53649">
    <property type="entry name" value="Alkaline phosphatase-like"/>
    <property type="match status" value="1"/>
</dbReference>
<dbReference type="PROSITE" id="PS00523">
    <property type="entry name" value="SULFATASE_1"/>
    <property type="match status" value="1"/>
</dbReference>
<evidence type="ECO:0000256" key="5">
    <source>
        <dbReference type="PIRSR" id="PIRSR600917-52"/>
    </source>
</evidence>
<comment type="caution">
    <text evidence="7">The sequence shown here is derived from an EMBL/GenBank/DDBJ whole genome shotgun (WGS) entry which is preliminary data.</text>
</comment>
<dbReference type="InterPro" id="IPR024607">
    <property type="entry name" value="Sulfatase_CS"/>
</dbReference>
<dbReference type="GO" id="GO:0004065">
    <property type="term" value="F:arylsulfatase activity"/>
    <property type="evidence" value="ECO:0007669"/>
    <property type="project" value="TreeGrafter"/>
</dbReference>
<dbReference type="PROSITE" id="PS51257">
    <property type="entry name" value="PROKAR_LIPOPROTEIN"/>
    <property type="match status" value="1"/>
</dbReference>
<accession>A0A354M145</accession>
<dbReference type="AlphaFoldDB" id="A0A354M145"/>
<feature type="non-terminal residue" evidence="7">
    <location>
        <position position="135"/>
    </location>
</feature>
<evidence type="ECO:0000256" key="2">
    <source>
        <dbReference type="ARBA" id="ARBA00022723"/>
    </source>
</evidence>
<feature type="modified residue" description="3-oxoalanine (Ser)" evidence="5">
    <location>
        <position position="82"/>
    </location>
</feature>
<evidence type="ECO:0000313" key="8">
    <source>
        <dbReference type="Proteomes" id="UP000262954"/>
    </source>
</evidence>
<dbReference type="Proteomes" id="UP000262954">
    <property type="component" value="Unassembled WGS sequence"/>
</dbReference>
<keyword evidence="3" id="KW-0378">Hydrolase</keyword>
<dbReference type="GO" id="GO:0046872">
    <property type="term" value="F:metal ion binding"/>
    <property type="evidence" value="ECO:0007669"/>
    <property type="project" value="UniProtKB-KW"/>
</dbReference>
<comment type="PTM">
    <text evidence="5">The conversion to 3-oxoalanine (also known as C-formylglycine, FGly), of a serine or cysteine residue in prokaryotes and of a cysteine residue in eukaryotes, is critical for catalytic activity.</text>
</comment>
<feature type="domain" description="Sulfatase N-terminal" evidence="6">
    <location>
        <begin position="35"/>
        <end position="134"/>
    </location>
</feature>
<dbReference type="PANTHER" id="PTHR42693:SF33">
    <property type="entry name" value="ARYLSULFATASE"/>
    <property type="match status" value="1"/>
</dbReference>
<name>A0A354M145_9BACT</name>
<keyword evidence="2" id="KW-0479">Metal-binding</keyword>
<dbReference type="Pfam" id="PF00884">
    <property type="entry name" value="Sulfatase"/>
    <property type="match status" value="1"/>
</dbReference>
<dbReference type="EMBL" id="DNWC01000059">
    <property type="protein sequence ID" value="HBJ08234.1"/>
    <property type="molecule type" value="Genomic_DNA"/>
</dbReference>
<dbReference type="InterPro" id="IPR050738">
    <property type="entry name" value="Sulfatase"/>
</dbReference>
<dbReference type="Gene3D" id="3.40.720.10">
    <property type="entry name" value="Alkaline Phosphatase, subunit A"/>
    <property type="match status" value="1"/>
</dbReference>
<organism evidence="7 8">
    <name type="scientific">Coprobacter fastidiosus</name>
    <dbReference type="NCBI Taxonomy" id="1099853"/>
    <lineage>
        <taxon>Bacteria</taxon>
        <taxon>Pseudomonadati</taxon>
        <taxon>Bacteroidota</taxon>
        <taxon>Bacteroidia</taxon>
        <taxon>Bacteroidales</taxon>
        <taxon>Barnesiellaceae</taxon>
        <taxon>Coprobacter</taxon>
    </lineage>
</organism>
<gene>
    <name evidence="7" type="ORF">DDY73_04455</name>
</gene>
<evidence type="ECO:0000256" key="1">
    <source>
        <dbReference type="ARBA" id="ARBA00008779"/>
    </source>
</evidence>
<sequence>MKYSGQVLYSLSGVAVLFSALSCSGEKGKSAKNYNIVYIMTDDHTAQMMSCYDTRYINTPNLDRIAADGVRFTNSFVANSLSGPSRACMITGKHSHANGFTDNTTCVFDSSQQTMPKLLRKAGYQTALVGKWHLE</sequence>
<evidence type="ECO:0000256" key="3">
    <source>
        <dbReference type="ARBA" id="ARBA00022801"/>
    </source>
</evidence>
<dbReference type="PROSITE" id="PS00149">
    <property type="entry name" value="SULFATASE_2"/>
    <property type="match status" value="1"/>
</dbReference>